<evidence type="ECO:0000259" key="12">
    <source>
        <dbReference type="SMART" id="SM00986"/>
    </source>
</evidence>
<name>A0A5M6CPZ9_9BACT</name>
<evidence type="ECO:0000256" key="4">
    <source>
        <dbReference type="ARBA" id="ARBA00012030"/>
    </source>
</evidence>
<comment type="caution">
    <text evidence="13">The sequence shown here is derived from an EMBL/GenBank/DDBJ whole genome shotgun (WGS) entry which is preliminary data.</text>
</comment>
<evidence type="ECO:0000256" key="1">
    <source>
        <dbReference type="ARBA" id="ARBA00001400"/>
    </source>
</evidence>
<dbReference type="PANTHER" id="PTHR11264">
    <property type="entry name" value="URACIL-DNA GLYCOSYLASE"/>
    <property type="match status" value="1"/>
</dbReference>
<dbReference type="GO" id="GO:0004844">
    <property type="term" value="F:uracil DNA N-glycosylase activity"/>
    <property type="evidence" value="ECO:0007669"/>
    <property type="project" value="UniProtKB-UniRule"/>
</dbReference>
<keyword evidence="8 9" id="KW-0234">DNA repair</keyword>
<keyword evidence="13" id="KW-0326">Glycosidase</keyword>
<accession>A0A5M6CPZ9</accession>
<comment type="function">
    <text evidence="2 9 11">Excises uracil residues from the DNA which can arise as a result of misincorporation of dUMP residues by DNA polymerase or due to deamination of cytosine.</text>
</comment>
<dbReference type="RefSeq" id="WP_150031753.1">
    <property type="nucleotide sequence ID" value="NZ_VWSH01000001.1"/>
</dbReference>
<protein>
    <recommendedName>
        <fullName evidence="5 9">Uracil-DNA glycosylase</fullName>
        <shortName evidence="9">UDG</shortName>
        <ecNumber evidence="4 9">3.2.2.27</ecNumber>
    </recommendedName>
</protein>
<dbReference type="GO" id="GO:0005737">
    <property type="term" value="C:cytoplasm"/>
    <property type="evidence" value="ECO:0007669"/>
    <property type="project" value="UniProtKB-SubCell"/>
</dbReference>
<gene>
    <name evidence="9" type="primary">ung</name>
    <name evidence="13" type="ORF">F0919_05755</name>
</gene>
<dbReference type="EMBL" id="VWSH01000001">
    <property type="protein sequence ID" value="KAA5537177.1"/>
    <property type="molecule type" value="Genomic_DNA"/>
</dbReference>
<comment type="similarity">
    <text evidence="3 9 11">Belongs to the uracil-DNA glycosylase (UDG) superfamily. UNG family.</text>
</comment>
<reference evidence="13 14" key="1">
    <citation type="submission" date="2019-09" db="EMBL/GenBank/DDBJ databases">
        <title>Genome sequence and assembly of Taibaiella sp.</title>
        <authorList>
            <person name="Chhetri G."/>
        </authorList>
    </citation>
    <scope>NUCLEOTIDE SEQUENCE [LARGE SCALE GENOMIC DNA]</scope>
    <source>
        <strain evidence="13 14">KVB11</strain>
    </source>
</reference>
<dbReference type="FunFam" id="3.40.470.10:FF:000001">
    <property type="entry name" value="Uracil-DNA glycosylase"/>
    <property type="match status" value="1"/>
</dbReference>
<dbReference type="Gene3D" id="3.40.470.10">
    <property type="entry name" value="Uracil-DNA glycosylase-like domain"/>
    <property type="match status" value="1"/>
</dbReference>
<dbReference type="SMART" id="SM00987">
    <property type="entry name" value="UreE_C"/>
    <property type="match status" value="1"/>
</dbReference>
<dbReference type="EC" id="3.2.2.27" evidence="4 9"/>
<dbReference type="NCBIfam" id="NF003588">
    <property type="entry name" value="PRK05254.1-1"/>
    <property type="match status" value="1"/>
</dbReference>
<dbReference type="GO" id="GO:0097510">
    <property type="term" value="P:base-excision repair, AP site formation via deaminated base removal"/>
    <property type="evidence" value="ECO:0007669"/>
    <property type="project" value="TreeGrafter"/>
</dbReference>
<sequence>MNVKIEPEWGEALKDEFDKPYFEKIVEFLKDEKKAGKIIYPAGPDIFSAFTLTPFSKVKVVIIGQDPYHGEGQAHGLSFSVKKGVTVPPSLVNMYKELKADLNIAPPGHGYLEQWAKQGVLMLNASLTVEASKPMSHAKIGWEQFTNAVIKTVSDKLEGVVFLLWGRFAQQKEILIDTSKHFILKSAHPSPFSAAQGFFGSMPYSKTNKLLKQQGKAEINWKLDA</sequence>
<dbReference type="Pfam" id="PF03167">
    <property type="entry name" value="UDG"/>
    <property type="match status" value="1"/>
</dbReference>
<evidence type="ECO:0000256" key="9">
    <source>
        <dbReference type="HAMAP-Rule" id="MF_00148"/>
    </source>
</evidence>
<dbReference type="AlphaFoldDB" id="A0A5M6CPZ9"/>
<dbReference type="InterPro" id="IPR005122">
    <property type="entry name" value="Uracil-DNA_glycosylase-like"/>
</dbReference>
<dbReference type="CDD" id="cd10027">
    <property type="entry name" value="UDG-F1-like"/>
    <property type="match status" value="1"/>
</dbReference>
<comment type="catalytic activity">
    <reaction evidence="1 9 11">
        <text>Hydrolyzes single-stranded DNA or mismatched double-stranded DNA and polynucleotides, releasing free uracil.</text>
        <dbReference type="EC" id="3.2.2.27"/>
    </reaction>
</comment>
<dbReference type="SMART" id="SM00986">
    <property type="entry name" value="UDG"/>
    <property type="match status" value="1"/>
</dbReference>
<dbReference type="NCBIfam" id="TIGR00628">
    <property type="entry name" value="ung"/>
    <property type="match status" value="1"/>
</dbReference>
<dbReference type="InterPro" id="IPR002043">
    <property type="entry name" value="UDG_fam1"/>
</dbReference>
<dbReference type="InterPro" id="IPR018085">
    <property type="entry name" value="Ura-DNA_Glyclase_AS"/>
</dbReference>
<dbReference type="PANTHER" id="PTHR11264:SF0">
    <property type="entry name" value="URACIL-DNA GLYCOSYLASE"/>
    <property type="match status" value="1"/>
</dbReference>
<evidence type="ECO:0000256" key="5">
    <source>
        <dbReference type="ARBA" id="ARBA00018429"/>
    </source>
</evidence>
<dbReference type="PROSITE" id="PS00130">
    <property type="entry name" value="U_DNA_GLYCOSYLASE"/>
    <property type="match status" value="1"/>
</dbReference>
<keyword evidence="6 9" id="KW-0227">DNA damage</keyword>
<evidence type="ECO:0000256" key="10">
    <source>
        <dbReference type="PROSITE-ProRule" id="PRU10072"/>
    </source>
</evidence>
<keyword evidence="7 9" id="KW-0378">Hydrolase</keyword>
<dbReference type="NCBIfam" id="NF003592">
    <property type="entry name" value="PRK05254.1-5"/>
    <property type="match status" value="1"/>
</dbReference>
<evidence type="ECO:0000256" key="2">
    <source>
        <dbReference type="ARBA" id="ARBA00002631"/>
    </source>
</evidence>
<keyword evidence="9" id="KW-0963">Cytoplasm</keyword>
<dbReference type="Proteomes" id="UP000323632">
    <property type="component" value="Unassembled WGS sequence"/>
</dbReference>
<evidence type="ECO:0000256" key="6">
    <source>
        <dbReference type="ARBA" id="ARBA00022763"/>
    </source>
</evidence>
<dbReference type="SUPFAM" id="SSF52141">
    <property type="entry name" value="Uracil-DNA glycosylase-like"/>
    <property type="match status" value="1"/>
</dbReference>
<evidence type="ECO:0000256" key="8">
    <source>
        <dbReference type="ARBA" id="ARBA00023204"/>
    </source>
</evidence>
<dbReference type="InterPro" id="IPR036895">
    <property type="entry name" value="Uracil-DNA_glycosylase-like_sf"/>
</dbReference>
<keyword evidence="14" id="KW-1185">Reference proteome</keyword>
<comment type="subcellular location">
    <subcellularLocation>
        <location evidence="9">Cytoplasm</location>
    </subcellularLocation>
</comment>
<evidence type="ECO:0000256" key="11">
    <source>
        <dbReference type="RuleBase" id="RU003780"/>
    </source>
</evidence>
<proteinExistence type="inferred from homology"/>
<evidence type="ECO:0000256" key="7">
    <source>
        <dbReference type="ARBA" id="ARBA00022801"/>
    </source>
</evidence>
<evidence type="ECO:0000256" key="3">
    <source>
        <dbReference type="ARBA" id="ARBA00008184"/>
    </source>
</evidence>
<evidence type="ECO:0000313" key="14">
    <source>
        <dbReference type="Proteomes" id="UP000323632"/>
    </source>
</evidence>
<dbReference type="NCBIfam" id="NF003591">
    <property type="entry name" value="PRK05254.1-4"/>
    <property type="match status" value="1"/>
</dbReference>
<feature type="domain" description="Uracil-DNA glycosylase-like" evidence="12">
    <location>
        <begin position="51"/>
        <end position="211"/>
    </location>
</feature>
<organism evidence="13 14">
    <name type="scientific">Taibaiella lutea</name>
    <dbReference type="NCBI Taxonomy" id="2608001"/>
    <lineage>
        <taxon>Bacteria</taxon>
        <taxon>Pseudomonadati</taxon>
        <taxon>Bacteroidota</taxon>
        <taxon>Chitinophagia</taxon>
        <taxon>Chitinophagales</taxon>
        <taxon>Chitinophagaceae</taxon>
        <taxon>Taibaiella</taxon>
    </lineage>
</organism>
<dbReference type="HAMAP" id="MF_00148">
    <property type="entry name" value="UDG"/>
    <property type="match status" value="1"/>
</dbReference>
<dbReference type="NCBIfam" id="NF003589">
    <property type="entry name" value="PRK05254.1-2"/>
    <property type="match status" value="1"/>
</dbReference>
<feature type="active site" description="Proton acceptor" evidence="9 10">
    <location>
        <position position="66"/>
    </location>
</feature>
<evidence type="ECO:0000313" key="13">
    <source>
        <dbReference type="EMBL" id="KAA5537177.1"/>
    </source>
</evidence>